<evidence type="ECO:0000256" key="3">
    <source>
        <dbReference type="ARBA" id="ARBA00022884"/>
    </source>
</evidence>
<dbReference type="PIRSF" id="PIRSF038881">
    <property type="entry name" value="RNAbp_HP1423"/>
    <property type="match status" value="1"/>
</dbReference>
<dbReference type="Gene3D" id="3.10.290.10">
    <property type="entry name" value="RNA-binding S4 domain"/>
    <property type="match status" value="1"/>
</dbReference>
<dbReference type="RefSeq" id="WP_011943305.1">
    <property type="nucleotide sequence ID" value="NC_009486.1"/>
</dbReference>
<dbReference type="CDD" id="cd00165">
    <property type="entry name" value="S4"/>
    <property type="match status" value="1"/>
</dbReference>
<dbReference type="KEGG" id="tpt:Tpet_0701"/>
<dbReference type="InterPro" id="IPR025490">
    <property type="entry name" value="RqcP"/>
</dbReference>
<dbReference type="CDD" id="cd06462">
    <property type="entry name" value="Peptidase_S24_S26"/>
    <property type="match status" value="1"/>
</dbReference>
<dbReference type="PROSITE" id="PS50889">
    <property type="entry name" value="S4"/>
    <property type="match status" value="1"/>
</dbReference>
<dbReference type="Pfam" id="PF01479">
    <property type="entry name" value="S4"/>
    <property type="match status" value="1"/>
</dbReference>
<feature type="domain" description="RNA-binding S4" evidence="6">
    <location>
        <begin position="1"/>
        <end position="64"/>
    </location>
</feature>
<evidence type="ECO:0000313" key="8">
    <source>
        <dbReference type="Proteomes" id="UP000006558"/>
    </source>
</evidence>
<protein>
    <submittedName>
        <fullName evidence="7">RNA-binding S4 domain protein</fullName>
    </submittedName>
</protein>
<proteinExistence type="predicted"/>
<organism evidence="7 8">
    <name type="scientific">Thermotoga petrophila (strain ATCC BAA-488 / DSM 13995 / JCM 10881 / RKU-1)</name>
    <dbReference type="NCBI Taxonomy" id="390874"/>
    <lineage>
        <taxon>Bacteria</taxon>
        <taxon>Thermotogati</taxon>
        <taxon>Thermotogota</taxon>
        <taxon>Thermotogae</taxon>
        <taxon>Thermotogales</taxon>
        <taxon>Thermotogaceae</taxon>
        <taxon>Thermotoga</taxon>
    </lineage>
</organism>
<dbReference type="Proteomes" id="UP000006558">
    <property type="component" value="Chromosome"/>
</dbReference>
<gene>
    <name evidence="7" type="ordered locus">Tpet_0701</name>
</gene>
<dbReference type="GO" id="GO:0019843">
    <property type="term" value="F:rRNA binding"/>
    <property type="evidence" value="ECO:0007669"/>
    <property type="project" value="UniProtKB-KW"/>
</dbReference>
<dbReference type="HOGENOM" id="CLU_101003_4_1_0"/>
<dbReference type="EMBL" id="CP000702">
    <property type="protein sequence ID" value="ABQ46721.1"/>
    <property type="molecule type" value="Genomic_DNA"/>
</dbReference>
<reference evidence="8" key="1">
    <citation type="submission" date="2007-05" db="EMBL/GenBank/DDBJ databases">
        <title>Complete sequence of Thermotoga petrophila RKU-1.</title>
        <authorList>
            <consortium name="US DOE Joint Genome Institute"/>
            <person name="Copeland A."/>
            <person name="Lucas S."/>
            <person name="Lapidus A."/>
            <person name="Barry K."/>
            <person name="Glavina del Rio T."/>
            <person name="Dalin E."/>
            <person name="Tice H."/>
            <person name="Pitluck S."/>
            <person name="Sims D."/>
            <person name="Brettin T."/>
            <person name="Bruce D."/>
            <person name="Detter J.C."/>
            <person name="Han C."/>
            <person name="Tapia R."/>
            <person name="Schmutz J."/>
            <person name="Larimer F."/>
            <person name="Land M."/>
            <person name="Hauser L."/>
            <person name="Kyrpides N."/>
            <person name="Mikhailova N."/>
            <person name="Nelson K."/>
            <person name="Gogarten J.P."/>
            <person name="Noll K."/>
            <person name="Richardson P."/>
        </authorList>
    </citation>
    <scope>NUCLEOTIDE SEQUENCE [LARGE SCALE GENOMIC DNA]</scope>
    <source>
        <strain evidence="8">ATCC BAA-488 / DSM 13995 / JCM 10881 / RKU-1</strain>
    </source>
</reference>
<evidence type="ECO:0000256" key="2">
    <source>
        <dbReference type="ARBA" id="ARBA00022730"/>
    </source>
</evidence>
<dbReference type="SUPFAM" id="SSF55174">
    <property type="entry name" value="Alpha-L RNA-binding motif"/>
    <property type="match status" value="1"/>
</dbReference>
<dbReference type="InterPro" id="IPR002942">
    <property type="entry name" value="S4_RNA-bd"/>
</dbReference>
<dbReference type="InterPro" id="IPR036986">
    <property type="entry name" value="S4_RNA-bd_sf"/>
</dbReference>
<dbReference type="AlphaFoldDB" id="A5IKJ8"/>
<dbReference type="SMART" id="SM00363">
    <property type="entry name" value="S4"/>
    <property type="match status" value="1"/>
</dbReference>
<evidence type="ECO:0000256" key="5">
    <source>
        <dbReference type="PROSITE-ProRule" id="PRU00182"/>
    </source>
</evidence>
<accession>A5IKJ8</accession>
<evidence type="ECO:0000259" key="6">
    <source>
        <dbReference type="SMART" id="SM00363"/>
    </source>
</evidence>
<dbReference type="GO" id="GO:0006412">
    <property type="term" value="P:translation"/>
    <property type="evidence" value="ECO:0007669"/>
    <property type="project" value="UniProtKB-KW"/>
</dbReference>
<dbReference type="STRING" id="390874.Tpet_0701"/>
<sequence length="77" mass="8699">MRLDLFLKISVVKRRTIAQKLLKGQRVLVNGRPAKASYEVKDGDIVEVFLPTKKITLRVVGNGGYEVLSEERVSKPF</sequence>
<keyword evidence="1" id="KW-0820">tRNA-binding</keyword>
<evidence type="ECO:0000256" key="4">
    <source>
        <dbReference type="ARBA" id="ARBA00022917"/>
    </source>
</evidence>
<keyword evidence="4" id="KW-0648">Protein biosynthesis</keyword>
<reference evidence="7 8" key="2">
    <citation type="journal article" date="2009" name="Proc. Natl. Acad. Sci. U.S.A.">
        <title>On the chimeric nature, thermophilic origin, and phylogenetic placement of the Thermotogales.</title>
        <authorList>
            <person name="Zhaxybayeva O."/>
            <person name="Swithers K.S."/>
            <person name="Lapierre P."/>
            <person name="Fournier G.P."/>
            <person name="Bickhart D.M."/>
            <person name="DeBoy R.T."/>
            <person name="Nelson K.E."/>
            <person name="Nesbo C.L."/>
            <person name="Doolittle W.F."/>
            <person name="Gogarten J.P."/>
            <person name="Noll K.M."/>
        </authorList>
    </citation>
    <scope>NUCLEOTIDE SEQUENCE [LARGE SCALE GENOMIC DNA]</scope>
    <source>
        <strain evidence="8">ATCC BAA-488 / DSM 13995 / JCM 10881 / RKU-1</strain>
    </source>
</reference>
<dbReference type="eggNOG" id="COG1188">
    <property type="taxonomic scope" value="Bacteria"/>
</dbReference>
<name>A5IKJ8_THEP1</name>
<evidence type="ECO:0000313" key="7">
    <source>
        <dbReference type="EMBL" id="ABQ46721.1"/>
    </source>
</evidence>
<evidence type="ECO:0000256" key="1">
    <source>
        <dbReference type="ARBA" id="ARBA00022555"/>
    </source>
</evidence>
<dbReference type="GO" id="GO:0000049">
    <property type="term" value="F:tRNA binding"/>
    <property type="evidence" value="ECO:0007669"/>
    <property type="project" value="UniProtKB-KW"/>
</dbReference>
<keyword evidence="3 5" id="KW-0694">RNA-binding</keyword>
<keyword evidence="2" id="KW-0699">rRNA-binding</keyword>